<name>A0A0F7L7P8_9VIRU</name>
<evidence type="ECO:0000313" key="1">
    <source>
        <dbReference type="EMBL" id="AKH47965.1"/>
    </source>
</evidence>
<accession>A0A0F7L7P8</accession>
<dbReference type="EMBL" id="KR029600">
    <property type="protein sequence ID" value="AKH47965.1"/>
    <property type="molecule type" value="Genomic_DNA"/>
</dbReference>
<reference evidence="1" key="1">
    <citation type="journal article" date="2015" name="Front. Microbiol.">
        <title>Combining genomic sequencing methods to explore viral diversity and reveal potential virus-host interactions.</title>
        <authorList>
            <person name="Chow C.E."/>
            <person name="Winget D.M."/>
            <person name="White R.A.III."/>
            <person name="Hallam S.J."/>
            <person name="Suttle C.A."/>
        </authorList>
    </citation>
    <scope>NUCLEOTIDE SEQUENCE</scope>
    <source>
        <strain evidence="1">Oxic1_5</strain>
    </source>
</reference>
<reference evidence="1" key="2">
    <citation type="submission" date="2015-03" db="EMBL/GenBank/DDBJ databases">
        <authorList>
            <person name="Chow C.-E.T."/>
            <person name="Winget D.M."/>
            <person name="White R.A.III."/>
            <person name="Hallam S.J."/>
            <person name="Suttle C.A."/>
        </authorList>
    </citation>
    <scope>NUCLEOTIDE SEQUENCE</scope>
    <source>
        <strain evidence="1">Oxic1_5</strain>
    </source>
</reference>
<protein>
    <submittedName>
        <fullName evidence="1">Uncharacterized protein</fullName>
    </submittedName>
</protein>
<proteinExistence type="predicted"/>
<organism evidence="1">
    <name type="scientific">uncultured marine virus</name>
    <dbReference type="NCBI Taxonomy" id="186617"/>
    <lineage>
        <taxon>Viruses</taxon>
        <taxon>environmental samples</taxon>
    </lineage>
</organism>
<sequence>MCQTRESSINISLNLSRVSISKSSTCRASCPLPSNFSVSFKYSFFNSSNFIGFLCSQLCLYPQLEQDLIHSFCFSKPLNLSIFDFFFL</sequence>